<organism evidence="1">
    <name type="scientific">Zea mays</name>
    <name type="common">Maize</name>
    <dbReference type="NCBI Taxonomy" id="4577"/>
    <lineage>
        <taxon>Eukaryota</taxon>
        <taxon>Viridiplantae</taxon>
        <taxon>Streptophyta</taxon>
        <taxon>Embryophyta</taxon>
        <taxon>Tracheophyta</taxon>
        <taxon>Spermatophyta</taxon>
        <taxon>Magnoliopsida</taxon>
        <taxon>Liliopsida</taxon>
        <taxon>Poales</taxon>
        <taxon>Poaceae</taxon>
        <taxon>PACMAD clade</taxon>
        <taxon>Panicoideae</taxon>
        <taxon>Andropogonodae</taxon>
        <taxon>Andropogoneae</taxon>
        <taxon>Tripsacinae</taxon>
        <taxon>Zea</taxon>
    </lineage>
</organism>
<sequence>MTYTDDNTPLVPTDLDVLSETQLSETNEPLSDGTCSCPSSDSRLQVLLDTSGPTIEASSVETKSIGISDLSPEKLAVKLEFTLPASSYATMAIRELTKTSTSVTSCSILFFGFVNT</sequence>
<proteinExistence type="predicted"/>
<gene>
    <name evidence="1" type="ORF">ZEAMMB73_Zm00001d022240</name>
</gene>
<name>A0A1D6IKI6_MAIZE</name>
<dbReference type="InterPro" id="IPR020103">
    <property type="entry name" value="PsdUridine_synth_cat_dom_sf"/>
</dbReference>
<dbReference type="InterPro" id="IPR042214">
    <property type="entry name" value="TruD_catalytic"/>
</dbReference>
<dbReference type="PANTHER" id="PTHR13326">
    <property type="entry name" value="TRNA PSEUDOURIDINE SYNTHASE D"/>
    <property type="match status" value="1"/>
</dbReference>
<dbReference type="GO" id="GO:0009982">
    <property type="term" value="F:pseudouridine synthase activity"/>
    <property type="evidence" value="ECO:0007669"/>
    <property type="project" value="InterPro"/>
</dbReference>
<accession>A0A1D6IKI6</accession>
<dbReference type="GO" id="GO:0003723">
    <property type="term" value="F:RNA binding"/>
    <property type="evidence" value="ECO:0007669"/>
    <property type="project" value="InterPro"/>
</dbReference>
<reference evidence="1" key="1">
    <citation type="submission" date="2015-12" db="EMBL/GenBank/DDBJ databases">
        <title>Update maize B73 reference genome by single molecule sequencing technologies.</title>
        <authorList>
            <consortium name="Maize Genome Sequencing Project"/>
            <person name="Ware D."/>
        </authorList>
    </citation>
    <scope>NUCLEOTIDE SEQUENCE [LARGE SCALE GENOMIC DNA]</scope>
    <source>
        <tissue evidence="1">Seedling</tissue>
    </source>
</reference>
<evidence type="ECO:0000313" key="1">
    <source>
        <dbReference type="EMBL" id="ONM59919.1"/>
    </source>
</evidence>
<dbReference type="InterPro" id="IPR001656">
    <property type="entry name" value="PsdUridine_synth_TruD"/>
</dbReference>
<dbReference type="PANTHER" id="PTHR13326:SF8">
    <property type="entry name" value="PSEUDOURIDINE SYNTHASE FAMILY PROTEIN"/>
    <property type="match status" value="1"/>
</dbReference>
<dbReference type="Gene3D" id="3.30.2350.20">
    <property type="entry name" value="TruD, catalytic domain"/>
    <property type="match status" value="1"/>
</dbReference>
<dbReference type="GO" id="GO:0001522">
    <property type="term" value="P:pseudouridine synthesis"/>
    <property type="evidence" value="ECO:0007669"/>
    <property type="project" value="InterPro"/>
</dbReference>
<dbReference type="AlphaFoldDB" id="A0A1D6IKI6"/>
<dbReference type="EMBL" id="CM007650">
    <property type="protein sequence ID" value="ONM59919.1"/>
    <property type="molecule type" value="Genomic_DNA"/>
</dbReference>
<protein>
    <submittedName>
        <fullName evidence="1">Pseudouridine synthase family protein</fullName>
    </submittedName>
</protein>
<dbReference type="SUPFAM" id="SSF55120">
    <property type="entry name" value="Pseudouridine synthase"/>
    <property type="match status" value="1"/>
</dbReference>